<feature type="compositionally biased region" description="Basic and acidic residues" evidence="1">
    <location>
        <begin position="13"/>
        <end position="26"/>
    </location>
</feature>
<evidence type="ECO:0000313" key="3">
    <source>
        <dbReference type="Proteomes" id="UP000324897"/>
    </source>
</evidence>
<dbReference type="Pfam" id="PF14736">
    <property type="entry name" value="N_Asn_amidohyd"/>
    <property type="match status" value="1"/>
</dbReference>
<dbReference type="InterPro" id="IPR026750">
    <property type="entry name" value="NTAN1"/>
</dbReference>
<evidence type="ECO:0008006" key="4">
    <source>
        <dbReference type="Google" id="ProtNLM"/>
    </source>
</evidence>
<evidence type="ECO:0000313" key="2">
    <source>
        <dbReference type="EMBL" id="TVU08190.1"/>
    </source>
</evidence>
<dbReference type="Gramene" id="TVU08190">
    <property type="protein sequence ID" value="TVU08190"/>
    <property type="gene ID" value="EJB05_41581"/>
</dbReference>
<proteinExistence type="predicted"/>
<keyword evidence="3" id="KW-1185">Reference proteome</keyword>
<dbReference type="GO" id="GO:0006511">
    <property type="term" value="P:ubiquitin-dependent protein catabolic process"/>
    <property type="evidence" value="ECO:0007669"/>
    <property type="project" value="TreeGrafter"/>
</dbReference>
<dbReference type="PANTHER" id="PTHR12498:SF0">
    <property type="entry name" value="PROTEIN N-TERMINAL ASPARAGINE AMIDOHYDROLASE"/>
    <property type="match status" value="1"/>
</dbReference>
<dbReference type="AlphaFoldDB" id="A0A5J9T9V3"/>
<reference evidence="2 3" key="1">
    <citation type="journal article" date="2019" name="Sci. Rep.">
        <title>A high-quality genome of Eragrostis curvula grass provides insights into Poaceae evolution and supports new strategies to enhance forage quality.</title>
        <authorList>
            <person name="Carballo J."/>
            <person name="Santos B.A.C.M."/>
            <person name="Zappacosta D."/>
            <person name="Garbus I."/>
            <person name="Selva J.P."/>
            <person name="Gallo C.A."/>
            <person name="Diaz A."/>
            <person name="Albertini E."/>
            <person name="Caccamo M."/>
            <person name="Echenique V."/>
        </authorList>
    </citation>
    <scope>NUCLEOTIDE SEQUENCE [LARGE SCALE GENOMIC DNA]</scope>
    <source>
        <strain evidence="3">cv. Victoria</strain>
        <tissue evidence="2">Leaf</tissue>
    </source>
</reference>
<dbReference type="EMBL" id="RWGY01000039">
    <property type="protein sequence ID" value="TVU08190.1"/>
    <property type="molecule type" value="Genomic_DNA"/>
</dbReference>
<evidence type="ECO:0000256" key="1">
    <source>
        <dbReference type="SAM" id="MobiDB-lite"/>
    </source>
</evidence>
<dbReference type="PANTHER" id="PTHR12498">
    <property type="entry name" value="N-TERMINAL ASPARAGINE AMIDOHYDROLASE"/>
    <property type="match status" value="1"/>
</dbReference>
<accession>A0A5J9T9V3</accession>
<feature type="region of interest" description="Disordered" evidence="1">
    <location>
        <begin position="1"/>
        <end position="26"/>
    </location>
</feature>
<name>A0A5J9T9V3_9POAL</name>
<comment type="caution">
    <text evidence="2">The sequence shown here is derived from an EMBL/GenBank/DDBJ whole genome shotgun (WGS) entry which is preliminary data.</text>
</comment>
<protein>
    <recommendedName>
        <fullName evidence="4">Protein N-terminal asparagine amidohydrolase</fullName>
    </recommendedName>
</protein>
<sequence length="409" mass="45396">MHTIRSIPVALQTRKDPKKPARALERNEESLEFRSAFLRSTTFETEPPSHRSAYDDGDMLLVDGEPVLSSSAGAGASGRELVAALAGSPSLRDAADRLKAAPERRISAGEVGARRLVYVFQREYATVDPARVELVGTDEATTCVGVVVRNNKTGMTSVSHMDFPRIVEGGLKQMLELLGDDNEPFDVHLIGGFDDASTKVVHSSGKKHIKQDGHSYPLCCKIAEVLHKSHRQFNLRSFCVLENNTTTDSFGNAKPIIGGFVVSDFLSSASITALVETSSGVVTPACFDMNSRCPDEVVRRIRVSVSSYDPVWQGRLLETYDTQCDIFQIAPARWMPNWSDIASSLNQLSDSEVLLQCSTSPAAEPPHFVENERRIWKYLINNPDWEETFPKYKPRVFHRTNDGSWSRFS</sequence>
<dbReference type="Proteomes" id="UP000324897">
    <property type="component" value="Chromosome 3"/>
</dbReference>
<dbReference type="OrthoDB" id="539995at2759"/>
<dbReference type="GO" id="GO:0008418">
    <property type="term" value="F:protein-N-terminal asparagine amidohydrolase activity"/>
    <property type="evidence" value="ECO:0007669"/>
    <property type="project" value="InterPro"/>
</dbReference>
<organism evidence="2 3">
    <name type="scientific">Eragrostis curvula</name>
    <name type="common">weeping love grass</name>
    <dbReference type="NCBI Taxonomy" id="38414"/>
    <lineage>
        <taxon>Eukaryota</taxon>
        <taxon>Viridiplantae</taxon>
        <taxon>Streptophyta</taxon>
        <taxon>Embryophyta</taxon>
        <taxon>Tracheophyta</taxon>
        <taxon>Spermatophyta</taxon>
        <taxon>Magnoliopsida</taxon>
        <taxon>Liliopsida</taxon>
        <taxon>Poales</taxon>
        <taxon>Poaceae</taxon>
        <taxon>PACMAD clade</taxon>
        <taxon>Chloridoideae</taxon>
        <taxon>Eragrostideae</taxon>
        <taxon>Eragrostidinae</taxon>
        <taxon>Eragrostis</taxon>
    </lineage>
</organism>
<dbReference type="GO" id="GO:0005634">
    <property type="term" value="C:nucleus"/>
    <property type="evidence" value="ECO:0007669"/>
    <property type="project" value="TreeGrafter"/>
</dbReference>
<gene>
    <name evidence="2" type="ORF">EJB05_41581</name>
</gene>